<keyword evidence="1" id="KW-0805">Transcription regulation</keyword>
<dbReference type="InterPro" id="IPR018062">
    <property type="entry name" value="HTH_AraC-typ_CS"/>
</dbReference>
<sequence length="553" mass="61807">MEIKVLVVDDEERQRRSIVRHVEWDRHHMRVIGESEDADGALEKAGRCPPDLLITDIRMLGMDGLELSSRMRKLNPRLRVIMVTGYEEFQYAKTALDIGVDAFLVKPILFDELNAVLDRIALSERTEQSKTREEEQMKAQLDTFKPIAQEQLLQEILNGLVVGEETIRARADALDLFAAEGLRCVLTLVVDTDPSSPLPREAQLERVKGNLDQAVEATCGSLLEQRTTSPRGNIVLILRFGSFDDEAERETEPCIRRLSAELAHLPGCKATIGIGPFVSKLSRLSESFRLAQRAVNHRLLGGGESAYSWKLLTERGDGPEKSPEEWVGEFCDVLGAGDSQSSLSLLGEILSGVAGKLQVHGAELRSLCLQLVSGAYRTAAEIGDVGRQFGPEKKLWERLLECREEPEMLQETIHIVSGMCEFIAARKKSHTLLVVQKALDHMNERYSDNLSLRSVADSVYLSPNYLGALFRTELGISFTDQLIRIRVQKAKEMLQQPELKLYEVAERVGYQNIGYFTGLFKRITGFSPKEYRDFHGFSESGSGPDADSAPDSD</sequence>
<dbReference type="SMART" id="SM00448">
    <property type="entry name" value="REC"/>
    <property type="match status" value="1"/>
</dbReference>
<evidence type="ECO:0000313" key="7">
    <source>
        <dbReference type="EMBL" id="MFC7151282.1"/>
    </source>
</evidence>
<dbReference type="Pfam" id="PF00072">
    <property type="entry name" value="Response_reg"/>
    <property type="match status" value="1"/>
</dbReference>
<dbReference type="PRINTS" id="PR00032">
    <property type="entry name" value="HTHARAC"/>
</dbReference>
<evidence type="ECO:0000256" key="1">
    <source>
        <dbReference type="ARBA" id="ARBA00023015"/>
    </source>
</evidence>
<dbReference type="Gene3D" id="1.10.10.60">
    <property type="entry name" value="Homeodomain-like"/>
    <property type="match status" value="2"/>
</dbReference>
<dbReference type="PANTHER" id="PTHR43280:SF28">
    <property type="entry name" value="HTH-TYPE TRANSCRIPTIONAL ACTIVATOR RHAS"/>
    <property type="match status" value="1"/>
</dbReference>
<accession>A0ABW2FDG8</accession>
<keyword evidence="3" id="KW-0804">Transcription</keyword>
<dbReference type="EMBL" id="JBHTAI010000015">
    <property type="protein sequence ID" value="MFC7151282.1"/>
    <property type="molecule type" value="Genomic_DNA"/>
</dbReference>
<dbReference type="SUPFAM" id="SSF52172">
    <property type="entry name" value="CheY-like"/>
    <property type="match status" value="1"/>
</dbReference>
<dbReference type="InterPro" id="IPR020449">
    <property type="entry name" value="Tscrpt_reg_AraC-type_HTH"/>
</dbReference>
<comment type="caution">
    <text evidence="7">The sequence shown here is derived from an EMBL/GenBank/DDBJ whole genome shotgun (WGS) entry which is preliminary data.</text>
</comment>
<dbReference type="InterPro" id="IPR009057">
    <property type="entry name" value="Homeodomain-like_sf"/>
</dbReference>
<name>A0ABW2FDG8_9BACL</name>
<evidence type="ECO:0000256" key="4">
    <source>
        <dbReference type="PROSITE-ProRule" id="PRU00169"/>
    </source>
</evidence>
<protein>
    <submittedName>
        <fullName evidence="7">Response regulator</fullName>
    </submittedName>
</protein>
<evidence type="ECO:0000259" key="6">
    <source>
        <dbReference type="PROSITE" id="PS50110"/>
    </source>
</evidence>
<dbReference type="Proteomes" id="UP001596378">
    <property type="component" value="Unassembled WGS sequence"/>
</dbReference>
<dbReference type="RefSeq" id="WP_378047781.1">
    <property type="nucleotide sequence ID" value="NZ_JBHMDN010000015.1"/>
</dbReference>
<gene>
    <name evidence="7" type="ORF">ACFQMJ_22325</name>
</gene>
<dbReference type="InterPro" id="IPR011006">
    <property type="entry name" value="CheY-like_superfamily"/>
</dbReference>
<dbReference type="PROSITE" id="PS00041">
    <property type="entry name" value="HTH_ARAC_FAMILY_1"/>
    <property type="match status" value="1"/>
</dbReference>
<dbReference type="PROSITE" id="PS50110">
    <property type="entry name" value="RESPONSE_REGULATORY"/>
    <property type="match status" value="1"/>
</dbReference>
<dbReference type="InterPro" id="IPR041522">
    <property type="entry name" value="CdaR_GGDEF"/>
</dbReference>
<keyword evidence="2" id="KW-0238">DNA-binding</keyword>
<feature type="modified residue" description="4-aspartylphosphate" evidence="4">
    <location>
        <position position="56"/>
    </location>
</feature>
<feature type="domain" description="HTH araC/xylS-type" evidence="5">
    <location>
        <begin position="436"/>
        <end position="534"/>
    </location>
</feature>
<organism evidence="7 8">
    <name type="scientific">Cohnella cellulosilytica</name>
    <dbReference type="NCBI Taxonomy" id="986710"/>
    <lineage>
        <taxon>Bacteria</taxon>
        <taxon>Bacillati</taxon>
        <taxon>Bacillota</taxon>
        <taxon>Bacilli</taxon>
        <taxon>Bacillales</taxon>
        <taxon>Paenibacillaceae</taxon>
        <taxon>Cohnella</taxon>
    </lineage>
</organism>
<dbReference type="InterPro" id="IPR018060">
    <property type="entry name" value="HTH_AraC"/>
</dbReference>
<feature type="domain" description="Response regulatory" evidence="6">
    <location>
        <begin position="4"/>
        <end position="121"/>
    </location>
</feature>
<dbReference type="PROSITE" id="PS01124">
    <property type="entry name" value="HTH_ARAC_FAMILY_2"/>
    <property type="match status" value="1"/>
</dbReference>
<proteinExistence type="predicted"/>
<evidence type="ECO:0000256" key="3">
    <source>
        <dbReference type="ARBA" id="ARBA00023163"/>
    </source>
</evidence>
<evidence type="ECO:0000313" key="8">
    <source>
        <dbReference type="Proteomes" id="UP001596378"/>
    </source>
</evidence>
<dbReference type="PANTHER" id="PTHR43280">
    <property type="entry name" value="ARAC-FAMILY TRANSCRIPTIONAL REGULATOR"/>
    <property type="match status" value="1"/>
</dbReference>
<dbReference type="Gene3D" id="3.40.50.2300">
    <property type="match status" value="1"/>
</dbReference>
<dbReference type="InterPro" id="IPR001789">
    <property type="entry name" value="Sig_transdc_resp-reg_receiver"/>
</dbReference>
<dbReference type="Pfam" id="PF12833">
    <property type="entry name" value="HTH_18"/>
    <property type="match status" value="1"/>
</dbReference>
<dbReference type="SUPFAM" id="SSF46689">
    <property type="entry name" value="Homeodomain-like"/>
    <property type="match status" value="1"/>
</dbReference>
<reference evidence="8" key="1">
    <citation type="journal article" date="2019" name="Int. J. Syst. Evol. Microbiol.">
        <title>The Global Catalogue of Microorganisms (GCM) 10K type strain sequencing project: providing services to taxonomists for standard genome sequencing and annotation.</title>
        <authorList>
            <consortium name="The Broad Institute Genomics Platform"/>
            <consortium name="The Broad Institute Genome Sequencing Center for Infectious Disease"/>
            <person name="Wu L."/>
            <person name="Ma J."/>
        </authorList>
    </citation>
    <scope>NUCLEOTIDE SEQUENCE [LARGE SCALE GENOMIC DNA]</scope>
    <source>
        <strain evidence="8">KCTC 12907</strain>
    </source>
</reference>
<evidence type="ECO:0000256" key="2">
    <source>
        <dbReference type="ARBA" id="ARBA00023125"/>
    </source>
</evidence>
<keyword evidence="4" id="KW-0597">Phosphoprotein</keyword>
<dbReference type="CDD" id="cd17536">
    <property type="entry name" value="REC_YesN-like"/>
    <property type="match status" value="1"/>
</dbReference>
<keyword evidence="8" id="KW-1185">Reference proteome</keyword>
<dbReference type="SMART" id="SM00342">
    <property type="entry name" value="HTH_ARAC"/>
    <property type="match status" value="1"/>
</dbReference>
<evidence type="ECO:0000259" key="5">
    <source>
        <dbReference type="PROSITE" id="PS01124"/>
    </source>
</evidence>
<dbReference type="Pfam" id="PF17853">
    <property type="entry name" value="GGDEF_2"/>
    <property type="match status" value="1"/>
</dbReference>